<accession>A0A6S7HV86</accession>
<sequence length="314" mass="35016">MALSRAYTSSTSGLDEEERISSNSMVQTESPEHYLLKQYDDGFPIITSVFSLASSSSEIQTENHNLNKELIDNQLTISPLIPKTVIPKTFDYPEKGDNNPVVSSFVVNCHEDEAITVSSQTRTTGVKNEDINPGFQNFLRGCYIIAGSDTKLSNLLRVNGTDKDINPSESQSEVLDMKVEDHATNFDGVLSWKRRPHCSTEHNCLTAEQPDLIAMCNAADTTNVGIMTEREARILRLKDLLRQKEAEVEKVRFLSKKSTLSATIDKIKLRLSTRNDSLSHQTSLAHPNKESSNEQLPNAPNLDQKYMYGCDGTV</sequence>
<evidence type="ECO:0000256" key="2">
    <source>
        <dbReference type="SAM" id="MobiDB-lite"/>
    </source>
</evidence>
<keyword evidence="1" id="KW-0175">Coiled coil</keyword>
<evidence type="ECO:0000313" key="4">
    <source>
        <dbReference type="Proteomes" id="UP001152795"/>
    </source>
</evidence>
<gene>
    <name evidence="3" type="ORF">PACLA_8A008698</name>
</gene>
<dbReference type="EMBL" id="CACRXK020006144">
    <property type="protein sequence ID" value="CAB4008507.1"/>
    <property type="molecule type" value="Genomic_DNA"/>
</dbReference>
<dbReference type="AlphaFoldDB" id="A0A6S7HV86"/>
<proteinExistence type="predicted"/>
<feature type="compositionally biased region" description="Polar residues" evidence="2">
    <location>
        <begin position="276"/>
        <end position="285"/>
    </location>
</feature>
<evidence type="ECO:0000256" key="1">
    <source>
        <dbReference type="SAM" id="Coils"/>
    </source>
</evidence>
<feature type="coiled-coil region" evidence="1">
    <location>
        <begin position="227"/>
        <end position="257"/>
    </location>
</feature>
<comment type="caution">
    <text evidence="3">The sequence shown here is derived from an EMBL/GenBank/DDBJ whole genome shotgun (WGS) entry which is preliminary data.</text>
</comment>
<evidence type="ECO:0000313" key="3">
    <source>
        <dbReference type="EMBL" id="CAB4008507.1"/>
    </source>
</evidence>
<feature type="region of interest" description="Disordered" evidence="2">
    <location>
        <begin position="276"/>
        <end position="304"/>
    </location>
</feature>
<dbReference type="Proteomes" id="UP001152795">
    <property type="component" value="Unassembled WGS sequence"/>
</dbReference>
<feature type="compositionally biased region" description="Polar residues" evidence="2">
    <location>
        <begin position="1"/>
        <end position="13"/>
    </location>
</feature>
<organism evidence="3 4">
    <name type="scientific">Paramuricea clavata</name>
    <name type="common">Red gorgonian</name>
    <name type="synonym">Violescent sea-whip</name>
    <dbReference type="NCBI Taxonomy" id="317549"/>
    <lineage>
        <taxon>Eukaryota</taxon>
        <taxon>Metazoa</taxon>
        <taxon>Cnidaria</taxon>
        <taxon>Anthozoa</taxon>
        <taxon>Octocorallia</taxon>
        <taxon>Malacalcyonacea</taxon>
        <taxon>Plexauridae</taxon>
        <taxon>Paramuricea</taxon>
    </lineage>
</organism>
<name>A0A6S7HV86_PARCT</name>
<protein>
    <submittedName>
        <fullName evidence="3">Uncharacterized protein</fullName>
    </submittedName>
</protein>
<feature type="region of interest" description="Disordered" evidence="2">
    <location>
        <begin position="1"/>
        <end position="26"/>
    </location>
</feature>
<reference evidence="3" key="1">
    <citation type="submission" date="2020-04" db="EMBL/GenBank/DDBJ databases">
        <authorList>
            <person name="Alioto T."/>
            <person name="Alioto T."/>
            <person name="Gomez Garrido J."/>
        </authorList>
    </citation>
    <scope>NUCLEOTIDE SEQUENCE</scope>
    <source>
        <strain evidence="3">A484AB</strain>
    </source>
</reference>
<keyword evidence="4" id="KW-1185">Reference proteome</keyword>